<dbReference type="AlphaFoldDB" id="A0A3P3YD68"/>
<reference evidence="1 2" key="1">
    <citation type="submission" date="2018-03" db="EMBL/GenBank/DDBJ databases">
        <authorList>
            <person name="Fogelqvist J."/>
        </authorList>
    </citation>
    <scope>NUCLEOTIDE SEQUENCE [LARGE SCALE GENOMIC DNA]</scope>
</reference>
<evidence type="ECO:0000313" key="2">
    <source>
        <dbReference type="Proteomes" id="UP000290189"/>
    </source>
</evidence>
<accession>A0A3P3YD68</accession>
<dbReference type="Proteomes" id="UP000290189">
    <property type="component" value="Unassembled WGS sequence"/>
</dbReference>
<gene>
    <name evidence="1" type="ORF">PLBR_LOCUS5304</name>
</gene>
<dbReference type="EMBL" id="OVEO01000009">
    <property type="protein sequence ID" value="SPQ98089.1"/>
    <property type="molecule type" value="Genomic_DNA"/>
</dbReference>
<organism evidence="1 2">
    <name type="scientific">Plasmodiophora brassicae</name>
    <name type="common">Clubroot disease agent</name>
    <dbReference type="NCBI Taxonomy" id="37360"/>
    <lineage>
        <taxon>Eukaryota</taxon>
        <taxon>Sar</taxon>
        <taxon>Rhizaria</taxon>
        <taxon>Endomyxa</taxon>
        <taxon>Phytomyxea</taxon>
        <taxon>Plasmodiophorida</taxon>
        <taxon>Plasmodiophoridae</taxon>
        <taxon>Plasmodiophora</taxon>
    </lineage>
</organism>
<name>A0A3P3YD68_PLABS</name>
<evidence type="ECO:0000313" key="1">
    <source>
        <dbReference type="EMBL" id="SPQ98089.1"/>
    </source>
</evidence>
<protein>
    <submittedName>
        <fullName evidence="1">Uncharacterized protein</fullName>
    </submittedName>
</protein>
<sequence>MASIDLVEIEMASVDEAAQAFPDLPEIEIGDDDGDTGQDSVCGVPAPGMEFETQLELKNFIEGFAKRTGCRVIIKFKTFAKASRSVELFGHEGAWARGDGYCNFKTESEKADRSVKSSCSLNIPFTYDVGRRQYVIKGDRFCLSHNHLLSYIINLGKYSLPFPMVMLVLTMAEALARSLPVTFKSSCMDVMRLRWMYWFLHADFYLDNK</sequence>
<proteinExistence type="predicted"/>
<keyword evidence="1" id="KW-0496">Mitochondrion</keyword>
<geneLocation type="mitochondrion" evidence="1"/>